<evidence type="ECO:0000313" key="4">
    <source>
        <dbReference type="Proteomes" id="UP001152049"/>
    </source>
</evidence>
<protein>
    <submittedName>
        <fullName evidence="3">Uncharacterized protein</fullName>
    </submittedName>
</protein>
<dbReference type="OrthoDB" id="3928699at2759"/>
<dbReference type="EMBL" id="JAOQAZ010000014">
    <property type="protein sequence ID" value="KAJ4259537.1"/>
    <property type="molecule type" value="Genomic_DNA"/>
</dbReference>
<evidence type="ECO:0000256" key="2">
    <source>
        <dbReference type="SAM" id="MobiDB-lite"/>
    </source>
</evidence>
<feature type="coiled-coil region" evidence="1">
    <location>
        <begin position="260"/>
        <end position="336"/>
    </location>
</feature>
<accession>A0A9W8S0V8</accession>
<sequence length="364" mass="40776">MSNSTSPCPDVDLIVPAVVEWESDESIHYLAKPDPKIDDILLRIRFNEGAYARFELRFPVNLKGVDGVSAISLFIQPPAIISFDFAFATAVPDAAQEKFNSATTRLRFRMNTSPQILAPAAAREPLSPSRAQSGSVLDAVRMLSGVTSLGVYVEATKLPKAQLQSISDAVDEARLKSWCVQDDLASMYYGTGAKFINFSAQHQDAPPSYDATEPPPPGPPINERKRRRAGSQDEGGSQIAQIWAELKMRDERDKQVQQQLTALKEENLGLRQDVQKLQQEIITFRKDFRDLQRDVEQLHGEDKHTTDVLEGYDTRIVELRDDLEDLETKVDSMQEHREENGVAEAFLEKVRSGIYDDIVTRLTG</sequence>
<organism evidence="3 4">
    <name type="scientific">Fusarium torreyae</name>
    <dbReference type="NCBI Taxonomy" id="1237075"/>
    <lineage>
        <taxon>Eukaryota</taxon>
        <taxon>Fungi</taxon>
        <taxon>Dikarya</taxon>
        <taxon>Ascomycota</taxon>
        <taxon>Pezizomycotina</taxon>
        <taxon>Sordariomycetes</taxon>
        <taxon>Hypocreomycetidae</taxon>
        <taxon>Hypocreales</taxon>
        <taxon>Nectriaceae</taxon>
        <taxon>Fusarium</taxon>
    </lineage>
</organism>
<keyword evidence="4" id="KW-1185">Reference proteome</keyword>
<keyword evidence="1" id="KW-0175">Coiled coil</keyword>
<proteinExistence type="predicted"/>
<comment type="caution">
    <text evidence="3">The sequence shown here is derived from an EMBL/GenBank/DDBJ whole genome shotgun (WGS) entry which is preliminary data.</text>
</comment>
<reference evidence="3" key="1">
    <citation type="submission" date="2022-09" db="EMBL/GenBank/DDBJ databases">
        <title>Fusarium specimens isolated from Avocado Roots.</title>
        <authorList>
            <person name="Stajich J."/>
            <person name="Roper C."/>
            <person name="Heimlech-Rivalta G."/>
        </authorList>
    </citation>
    <scope>NUCLEOTIDE SEQUENCE</scope>
    <source>
        <strain evidence="3">CF00136</strain>
    </source>
</reference>
<dbReference type="Proteomes" id="UP001152049">
    <property type="component" value="Unassembled WGS sequence"/>
</dbReference>
<name>A0A9W8S0V8_9HYPO</name>
<feature type="region of interest" description="Disordered" evidence="2">
    <location>
        <begin position="203"/>
        <end position="237"/>
    </location>
</feature>
<dbReference type="Gene3D" id="1.20.1170.10">
    <property type="match status" value="1"/>
</dbReference>
<evidence type="ECO:0000313" key="3">
    <source>
        <dbReference type="EMBL" id="KAJ4259537.1"/>
    </source>
</evidence>
<evidence type="ECO:0000256" key="1">
    <source>
        <dbReference type="SAM" id="Coils"/>
    </source>
</evidence>
<dbReference type="AlphaFoldDB" id="A0A9W8S0V8"/>
<gene>
    <name evidence="3" type="ORF">NW762_007466</name>
</gene>